<proteinExistence type="predicted"/>
<dbReference type="EMBL" id="LJDB01000064">
    <property type="protein sequence ID" value="ONI39454.1"/>
    <property type="molecule type" value="Genomic_DNA"/>
</dbReference>
<gene>
    <name evidence="1" type="ORF">AN396_08605</name>
</gene>
<evidence type="ECO:0000313" key="2">
    <source>
        <dbReference type="Proteomes" id="UP000188605"/>
    </source>
</evidence>
<name>A0ACC8XAM8_9FIRM</name>
<protein>
    <submittedName>
        <fullName evidence="1">Uncharacterized protein</fullName>
    </submittedName>
</protein>
<accession>A0ACC8XAM8</accession>
<evidence type="ECO:0000313" key="1">
    <source>
        <dbReference type="EMBL" id="ONI39454.1"/>
    </source>
</evidence>
<comment type="caution">
    <text evidence="1">The sequence shown here is derived from an EMBL/GenBank/DDBJ whole genome shotgun (WGS) entry which is preliminary data.</text>
</comment>
<sequence length="415" mass="46906">MELDVVEILKDMVRLDTSNNNEYLMTDYIANILGKCGIEFDIIEPAQGRKSIISILGDKSEENPIAFISHIDVVSANESEWKYKPFDATQEDGFIYGRGTLDTKFLTAISLVTFIKLSQEPLNRQIIFIASADEEQGSKLGMPHVVHKYKDLLRNALVINEGGGFLVENKKDKFYTCTAGEKGRCEVHIKIEGTPSAASFPNQNRSTHKFLKVLERLSNYEFEIEENDVYKKYVSLLGSDIESPLLQGYKDYNCKNIIMLPTYEIGEAVNIMPKNIEFNFSVQLLPSKTQEDTERIVKDILDGLDLTYEIKEFIQGFSSDCTSEFFEELESITQKYFCKDARLLPVYALGRTDGRFLGNIPADVYGASLVSPKIPFKDVIKIVHQANEKVDVDTLNLGVEAYLELAKKMGMKKIG</sequence>
<dbReference type="Proteomes" id="UP000188605">
    <property type="component" value="Unassembled WGS sequence"/>
</dbReference>
<reference evidence="1" key="1">
    <citation type="submission" date="2016-08" db="EMBL/GenBank/DDBJ databases">
        <authorList>
            <person name="Ngugi D.K."/>
            <person name="Miyake S."/>
            <person name="Stingl U."/>
        </authorList>
    </citation>
    <scope>NUCLEOTIDE SEQUENCE</scope>
    <source>
        <strain evidence="1">SCG-B11WGA-EpuloA1</strain>
    </source>
</reference>
<keyword evidence="2" id="KW-1185">Reference proteome</keyword>
<organism evidence="1 2">
    <name type="scientific">Candidatus Epulonipiscium fishelsonii</name>
    <dbReference type="NCBI Taxonomy" id="77094"/>
    <lineage>
        <taxon>Bacteria</taxon>
        <taxon>Bacillati</taxon>
        <taxon>Bacillota</taxon>
        <taxon>Clostridia</taxon>
        <taxon>Lachnospirales</taxon>
        <taxon>Lachnospiraceae</taxon>
        <taxon>Candidatus Epulonipiscium</taxon>
    </lineage>
</organism>